<dbReference type="InterPro" id="IPR011024">
    <property type="entry name" value="G_crystallin-like"/>
</dbReference>
<dbReference type="EMBL" id="CAJB01000053">
    <property type="protein sequence ID" value="CCH76769.1"/>
    <property type="molecule type" value="Genomic_DNA"/>
</dbReference>
<comment type="caution">
    <text evidence="2">The sequence shown here is derived from an EMBL/GenBank/DDBJ whole genome shotgun (WGS) entry which is preliminary data.</text>
</comment>
<dbReference type="AlphaFoldDB" id="A0A077LXP8"/>
<dbReference type="RefSeq" id="WP_048553574.1">
    <property type="nucleotide sequence ID" value="NZ_HF570958.1"/>
</dbReference>
<protein>
    <recommendedName>
        <fullName evidence="4">Secreted protein</fullName>
    </recommendedName>
</protein>
<reference evidence="2 3" key="1">
    <citation type="journal article" date="2013" name="ISME J.">
        <title>A metabolic model for members of the genus Tetrasphaera involved in enhanced biological phosphorus removal.</title>
        <authorList>
            <person name="Kristiansen R."/>
            <person name="Nguyen H.T.T."/>
            <person name="Saunders A.M."/>
            <person name="Nielsen J.L."/>
            <person name="Wimmer R."/>
            <person name="Le V.Q."/>
            <person name="McIlroy S.J."/>
            <person name="Petrovski S."/>
            <person name="Seviour R.J."/>
            <person name="Calteau A."/>
            <person name="Nielsen K.L."/>
            <person name="Nielsen P.H."/>
        </authorList>
    </citation>
    <scope>NUCLEOTIDE SEQUENCE [LARGE SCALE GENOMIC DNA]</scope>
    <source>
        <strain evidence="2 3">T1-X7</strain>
    </source>
</reference>
<organism evidence="2 3">
    <name type="scientific">Nostocoides japonicum T1-X7</name>
    <dbReference type="NCBI Taxonomy" id="1194083"/>
    <lineage>
        <taxon>Bacteria</taxon>
        <taxon>Bacillati</taxon>
        <taxon>Actinomycetota</taxon>
        <taxon>Actinomycetes</taxon>
        <taxon>Micrococcales</taxon>
        <taxon>Intrasporangiaceae</taxon>
        <taxon>Nostocoides</taxon>
    </lineage>
</organism>
<proteinExistence type="predicted"/>
<keyword evidence="1" id="KW-0732">Signal</keyword>
<accession>A0A077LXP8</accession>
<evidence type="ECO:0000313" key="2">
    <source>
        <dbReference type="EMBL" id="CCH76769.1"/>
    </source>
</evidence>
<dbReference type="Gene3D" id="2.60.20.10">
    <property type="entry name" value="Crystallins"/>
    <property type="match status" value="1"/>
</dbReference>
<name>A0A077LXP8_9MICO</name>
<feature type="chain" id="PRO_5039272810" description="Secreted protein" evidence="1">
    <location>
        <begin position="28"/>
        <end position="160"/>
    </location>
</feature>
<feature type="signal peptide" evidence="1">
    <location>
        <begin position="1"/>
        <end position="27"/>
    </location>
</feature>
<gene>
    <name evidence="2" type="ORF">BN12_1460003</name>
</gene>
<dbReference type="STRING" id="1194083.BN12_1460003"/>
<sequence length="160" mass="16650">MSRTIVTTAGAGIAALGLLALAPAASATAPAQHCAADIASKRMVCAASQDEAVARMAATQKSAKWVAHVILYDGTGYSGASLTLGGDGSCTATTSDVDSQAVDLGAWGWSNRASSFVTRNRCDMKGWDGTNFTGAHFAKYQDHDIKLTAWNNRISSYKVS</sequence>
<evidence type="ECO:0008006" key="4">
    <source>
        <dbReference type="Google" id="ProtNLM"/>
    </source>
</evidence>
<evidence type="ECO:0000313" key="3">
    <source>
        <dbReference type="Proteomes" id="UP000035721"/>
    </source>
</evidence>
<keyword evidence="3" id="KW-1185">Reference proteome</keyword>
<evidence type="ECO:0000256" key="1">
    <source>
        <dbReference type="SAM" id="SignalP"/>
    </source>
</evidence>
<dbReference type="Proteomes" id="UP000035721">
    <property type="component" value="Unassembled WGS sequence"/>
</dbReference>
<dbReference type="SUPFAM" id="SSF49695">
    <property type="entry name" value="gamma-Crystallin-like"/>
    <property type="match status" value="1"/>
</dbReference>
<dbReference type="OrthoDB" id="4838728at2"/>